<evidence type="ECO:0000313" key="1">
    <source>
        <dbReference type="EMBL" id="BDS07511.1"/>
    </source>
</evidence>
<organism evidence="1">
    <name type="scientific">Oceaniferula spumae</name>
    <dbReference type="NCBI Taxonomy" id="2979115"/>
    <lineage>
        <taxon>Bacteria</taxon>
        <taxon>Pseudomonadati</taxon>
        <taxon>Verrucomicrobiota</taxon>
        <taxon>Verrucomicrobiia</taxon>
        <taxon>Verrucomicrobiales</taxon>
        <taxon>Verrucomicrobiaceae</taxon>
        <taxon>Oceaniferula</taxon>
    </lineage>
</organism>
<sequence>MLHLARLTRTRKLIEYGPLPPILCTYATFYDNYFPLPELRHEASSAGTHGWRDRSLSPMLCEHYSTTACPSTSSCSPTSPSSRACSASAISANAACPAGPCSTAATSSVSGAASTCAISTAAATAAYFASAVATAATSFRTASSPAASSSSPANSATSSVNVGVAYQTRRTAASGSIFVQSKCRWFRRVLVSRNGSAPFA</sequence>
<accession>A0AAT9FNB5</accession>
<dbReference type="EMBL" id="AP026866">
    <property type="protein sequence ID" value="BDS07511.1"/>
    <property type="molecule type" value="Genomic_DNA"/>
</dbReference>
<reference evidence="1" key="1">
    <citation type="submission" date="2024-07" db="EMBL/GenBank/DDBJ databases">
        <title>Complete genome sequence of Verrucomicrobiaceae bacterium NT6N.</title>
        <authorList>
            <person name="Huang C."/>
            <person name="Takami H."/>
            <person name="Hamasaki K."/>
        </authorList>
    </citation>
    <scope>NUCLEOTIDE SEQUENCE</scope>
    <source>
        <strain evidence="1">NT6N</strain>
    </source>
</reference>
<gene>
    <name evidence="1" type="ORF">NT6N_25510</name>
</gene>
<proteinExistence type="predicted"/>
<protein>
    <submittedName>
        <fullName evidence="1">Uncharacterized protein</fullName>
    </submittedName>
</protein>
<name>A0AAT9FNB5_9BACT</name>
<dbReference type="KEGG" id="osu:NT6N_25510"/>
<dbReference type="AlphaFoldDB" id="A0AAT9FNB5"/>